<keyword evidence="1" id="KW-0812">Transmembrane</keyword>
<protein>
    <submittedName>
        <fullName evidence="2">Uncharacterized protein</fullName>
    </submittedName>
</protein>
<feature type="transmembrane region" description="Helical" evidence="1">
    <location>
        <begin position="12"/>
        <end position="44"/>
    </location>
</feature>
<name>A0A3Q0RYX7_AMPCI</name>
<keyword evidence="3" id="KW-1185">Reference proteome</keyword>
<evidence type="ECO:0000313" key="2">
    <source>
        <dbReference type="Ensembl" id="ENSACIP00000015632.1"/>
    </source>
</evidence>
<accession>A0A3Q0RYX7</accession>
<organism evidence="2 3">
    <name type="scientific">Amphilophus citrinellus</name>
    <name type="common">Midas cichlid</name>
    <name type="synonym">Cichlasoma citrinellum</name>
    <dbReference type="NCBI Taxonomy" id="61819"/>
    <lineage>
        <taxon>Eukaryota</taxon>
        <taxon>Metazoa</taxon>
        <taxon>Chordata</taxon>
        <taxon>Craniata</taxon>
        <taxon>Vertebrata</taxon>
        <taxon>Euteleostomi</taxon>
        <taxon>Actinopterygii</taxon>
        <taxon>Neopterygii</taxon>
        <taxon>Teleostei</taxon>
        <taxon>Neoteleostei</taxon>
        <taxon>Acanthomorphata</taxon>
        <taxon>Ovalentaria</taxon>
        <taxon>Cichlomorphae</taxon>
        <taxon>Cichliformes</taxon>
        <taxon>Cichlidae</taxon>
        <taxon>New World cichlids</taxon>
        <taxon>Cichlasomatinae</taxon>
        <taxon>Heroini</taxon>
        <taxon>Amphilophus</taxon>
    </lineage>
</organism>
<evidence type="ECO:0000256" key="1">
    <source>
        <dbReference type="SAM" id="Phobius"/>
    </source>
</evidence>
<reference evidence="2" key="1">
    <citation type="submission" date="2025-08" db="UniProtKB">
        <authorList>
            <consortium name="Ensembl"/>
        </authorList>
    </citation>
    <scope>IDENTIFICATION</scope>
</reference>
<sequence length="97" mass="11068">MNQHDDEKKHAYFNALICSSLLVFGVAFSSRSFSVIFCIVYLWVEAQFRSEDGKLEGTAEIIVVLVYRSALIRQPEAPPTRPKQHNYINYSKSVNAL</sequence>
<evidence type="ECO:0000313" key="3">
    <source>
        <dbReference type="Proteomes" id="UP000261340"/>
    </source>
</evidence>
<dbReference type="Proteomes" id="UP000261340">
    <property type="component" value="Unplaced"/>
</dbReference>
<proteinExistence type="predicted"/>
<keyword evidence="1" id="KW-1133">Transmembrane helix</keyword>
<dbReference type="AlphaFoldDB" id="A0A3Q0RYX7"/>
<keyword evidence="1" id="KW-0472">Membrane</keyword>
<dbReference type="Ensembl" id="ENSACIT00000016044.1">
    <property type="protein sequence ID" value="ENSACIP00000015632.1"/>
    <property type="gene ID" value="ENSACIG00000012141.1"/>
</dbReference>
<reference evidence="2" key="2">
    <citation type="submission" date="2025-09" db="UniProtKB">
        <authorList>
            <consortium name="Ensembl"/>
        </authorList>
    </citation>
    <scope>IDENTIFICATION</scope>
</reference>